<dbReference type="InterPro" id="IPR006240">
    <property type="entry name" value="CysQ"/>
</dbReference>
<proteinExistence type="inferred from homology"/>
<evidence type="ECO:0000256" key="4">
    <source>
        <dbReference type="ARBA" id="ARBA00022723"/>
    </source>
</evidence>
<protein>
    <recommendedName>
        <fullName evidence="8">3'-phosphoadenosine 5'-phosphate phosphatase</fullName>
    </recommendedName>
</protein>
<comment type="similarity">
    <text evidence="1">Belongs to the inositol monophosphatase superfamily. CysQ family.</text>
</comment>
<dbReference type="GO" id="GO:0008441">
    <property type="term" value="F:3'(2'),5'-bisphosphate nucleotidase activity"/>
    <property type="evidence" value="ECO:0007669"/>
    <property type="project" value="InterPro"/>
</dbReference>
<dbReference type="Pfam" id="PF00459">
    <property type="entry name" value="Inositol_P"/>
    <property type="match status" value="1"/>
</dbReference>
<evidence type="ECO:0000256" key="8">
    <source>
        <dbReference type="ARBA" id="ARBA00044544"/>
    </source>
</evidence>
<keyword evidence="6" id="KW-0460">Magnesium</keyword>
<dbReference type="PRINTS" id="PR00377">
    <property type="entry name" value="IMPHPHTASES"/>
</dbReference>
<dbReference type="SUPFAM" id="SSF56655">
    <property type="entry name" value="Carbohydrate phosphatase"/>
    <property type="match status" value="1"/>
</dbReference>
<evidence type="ECO:0000256" key="7">
    <source>
        <dbReference type="ARBA" id="ARBA00023136"/>
    </source>
</evidence>
<keyword evidence="5" id="KW-0378">Hydrolase</keyword>
<dbReference type="GO" id="GO:0000103">
    <property type="term" value="P:sulfate assimilation"/>
    <property type="evidence" value="ECO:0007669"/>
    <property type="project" value="TreeGrafter"/>
</dbReference>
<dbReference type="InterPro" id="IPR020583">
    <property type="entry name" value="Inositol_monoP_metal-BS"/>
</dbReference>
<keyword evidence="2" id="KW-1003">Cell membrane</keyword>
<dbReference type="PROSITE" id="PS00630">
    <property type="entry name" value="IMP_2"/>
    <property type="match status" value="1"/>
</dbReference>
<dbReference type="CDD" id="cd01638">
    <property type="entry name" value="CysQ"/>
    <property type="match status" value="1"/>
</dbReference>
<dbReference type="HAMAP" id="MF_02095">
    <property type="entry name" value="CysQ"/>
    <property type="match status" value="1"/>
</dbReference>
<evidence type="ECO:0000313" key="9">
    <source>
        <dbReference type="EMBL" id="SVD23760.1"/>
    </source>
</evidence>
<feature type="non-terminal residue" evidence="9">
    <location>
        <position position="272"/>
    </location>
</feature>
<dbReference type="EMBL" id="UINC01138049">
    <property type="protein sequence ID" value="SVD23760.1"/>
    <property type="molecule type" value="Genomic_DNA"/>
</dbReference>
<keyword evidence="3" id="KW-0997">Cell inner membrane</keyword>
<evidence type="ECO:0000256" key="5">
    <source>
        <dbReference type="ARBA" id="ARBA00022801"/>
    </source>
</evidence>
<keyword evidence="4" id="KW-0479">Metal-binding</keyword>
<dbReference type="NCBIfam" id="TIGR01331">
    <property type="entry name" value="bisphos_cysQ"/>
    <property type="match status" value="1"/>
</dbReference>
<dbReference type="InterPro" id="IPR020550">
    <property type="entry name" value="Inositol_monophosphatase_CS"/>
</dbReference>
<dbReference type="GO" id="GO:0046854">
    <property type="term" value="P:phosphatidylinositol phosphate biosynthetic process"/>
    <property type="evidence" value="ECO:0007669"/>
    <property type="project" value="InterPro"/>
</dbReference>
<dbReference type="GO" id="GO:0000287">
    <property type="term" value="F:magnesium ion binding"/>
    <property type="evidence" value="ECO:0007669"/>
    <property type="project" value="InterPro"/>
</dbReference>
<reference evidence="9" key="1">
    <citation type="submission" date="2018-05" db="EMBL/GenBank/DDBJ databases">
        <authorList>
            <person name="Lanie J.A."/>
            <person name="Ng W.-L."/>
            <person name="Kazmierczak K.M."/>
            <person name="Andrzejewski T.M."/>
            <person name="Davidsen T.M."/>
            <person name="Wayne K.J."/>
            <person name="Tettelin H."/>
            <person name="Glass J.I."/>
            <person name="Rusch D."/>
            <person name="Podicherti R."/>
            <person name="Tsui H.-C.T."/>
            <person name="Winkler M.E."/>
        </authorList>
    </citation>
    <scope>NUCLEOTIDE SEQUENCE</scope>
</reference>
<dbReference type="PANTHER" id="PTHR43028:SF5">
    <property type="entry name" value="3'(2'),5'-BISPHOSPHATE NUCLEOTIDASE 1"/>
    <property type="match status" value="1"/>
</dbReference>
<dbReference type="Gene3D" id="3.40.190.80">
    <property type="match status" value="1"/>
</dbReference>
<keyword evidence="7" id="KW-0472">Membrane</keyword>
<dbReference type="AlphaFoldDB" id="A0A382TNX7"/>
<dbReference type="PANTHER" id="PTHR43028">
    <property type="entry name" value="3'(2'),5'-BISPHOSPHATE NUCLEOTIDASE 1"/>
    <property type="match status" value="1"/>
</dbReference>
<organism evidence="9">
    <name type="scientific">marine metagenome</name>
    <dbReference type="NCBI Taxonomy" id="408172"/>
    <lineage>
        <taxon>unclassified sequences</taxon>
        <taxon>metagenomes</taxon>
        <taxon>ecological metagenomes</taxon>
    </lineage>
</organism>
<evidence type="ECO:0000256" key="1">
    <source>
        <dbReference type="ARBA" id="ARBA00005289"/>
    </source>
</evidence>
<dbReference type="InterPro" id="IPR000760">
    <property type="entry name" value="Inositol_monophosphatase-like"/>
</dbReference>
<dbReference type="InterPro" id="IPR050725">
    <property type="entry name" value="CysQ/Inositol_MonoPase"/>
</dbReference>
<accession>A0A382TNX7</accession>
<dbReference type="Gene3D" id="3.30.540.10">
    <property type="entry name" value="Fructose-1,6-Bisphosphatase, subunit A, domain 1"/>
    <property type="match status" value="1"/>
</dbReference>
<dbReference type="PROSITE" id="PS00629">
    <property type="entry name" value="IMP_1"/>
    <property type="match status" value="1"/>
</dbReference>
<evidence type="ECO:0000256" key="2">
    <source>
        <dbReference type="ARBA" id="ARBA00022475"/>
    </source>
</evidence>
<dbReference type="GO" id="GO:0050427">
    <property type="term" value="P:3'-phosphoadenosine 5'-phosphosulfate metabolic process"/>
    <property type="evidence" value="ECO:0007669"/>
    <property type="project" value="TreeGrafter"/>
</dbReference>
<gene>
    <name evidence="9" type="ORF">METZ01_LOCUS376614</name>
</gene>
<evidence type="ECO:0000256" key="6">
    <source>
        <dbReference type="ARBA" id="ARBA00022842"/>
    </source>
</evidence>
<sequence>MSVIVKEKYQLTNERWMFMDKERLLELSELTSQIALKASKSVMDIYLRKEFTQEKKDDGTPVTEADLTSHKLIIEGLNNLDLNFPVLSEEDESECKENSKTFWLIDPLDGTKEFLNRNGDFTVNIALIENGAPLLGIISAPAKGELFKGIPGVGAYKQINYSQNQIKTRTLKQEMITVTLSRSHQTEKDHQFLERVSKNFKEVELIEAGSSLKLCMVAEGKADIYCRMGPTFQWDIAAGQAILEAAGGALRGLSGDNFHYVLDSAKKNPEFY</sequence>
<name>A0A382TNX7_9ZZZZ</name>
<evidence type="ECO:0000256" key="3">
    <source>
        <dbReference type="ARBA" id="ARBA00022519"/>
    </source>
</evidence>